<sequence>MPQENLSLKLFVKLAITTLLIAGLIFIVHHFQLGNALNLLLTKIENLGWWAPLIYIAVYNLATILLIPGSLLTMKGGCLFGWWWGSIYTTIAAMIGAIIAFLIGRHLSRNWVRQKIAKYPKFQLLNVAIKKDGWKIVALTRLSPIFPFNLLNYAFGVTDVCIRDYITGSFAMIPATIMYTYIGSLATDLTTIGDNLNGTPQLIQWFMRICGLGATIFLFVYLKQWSDKVFHQSLSNLESKK</sequence>
<evidence type="ECO:0000259" key="7">
    <source>
        <dbReference type="Pfam" id="PF09335"/>
    </source>
</evidence>
<protein>
    <recommendedName>
        <fullName evidence="6">TVP38/TMEM64 family membrane protein</fullName>
    </recommendedName>
</protein>
<dbReference type="Proteomes" id="UP000658720">
    <property type="component" value="Unassembled WGS sequence"/>
</dbReference>
<dbReference type="Pfam" id="PF09335">
    <property type="entry name" value="VTT_dom"/>
    <property type="match status" value="1"/>
</dbReference>
<feature type="transmembrane region" description="Helical" evidence="6">
    <location>
        <begin position="6"/>
        <end position="28"/>
    </location>
</feature>
<dbReference type="InterPro" id="IPR015414">
    <property type="entry name" value="TMEM64"/>
</dbReference>
<evidence type="ECO:0000313" key="9">
    <source>
        <dbReference type="Proteomes" id="UP000658720"/>
    </source>
</evidence>
<organism evidence="8 9">
    <name type="scientific">Synechocystis salina LEGE 00031</name>
    <dbReference type="NCBI Taxonomy" id="1828736"/>
    <lineage>
        <taxon>Bacteria</taxon>
        <taxon>Bacillati</taxon>
        <taxon>Cyanobacteriota</taxon>
        <taxon>Cyanophyceae</taxon>
        <taxon>Synechococcales</taxon>
        <taxon>Merismopediaceae</taxon>
        <taxon>Synechocystis</taxon>
    </lineage>
</organism>
<dbReference type="PANTHER" id="PTHR12677:SF59">
    <property type="entry name" value="GOLGI APPARATUS MEMBRANE PROTEIN TVP38-RELATED"/>
    <property type="match status" value="1"/>
</dbReference>
<accession>A0ABR9VMS9</accession>
<keyword evidence="2 6" id="KW-1003">Cell membrane</keyword>
<evidence type="ECO:0000256" key="1">
    <source>
        <dbReference type="ARBA" id="ARBA00004651"/>
    </source>
</evidence>
<keyword evidence="5 6" id="KW-0472">Membrane</keyword>
<feature type="transmembrane region" description="Helical" evidence="6">
    <location>
        <begin position="202"/>
        <end position="222"/>
    </location>
</feature>
<feature type="transmembrane region" description="Helical" evidence="6">
    <location>
        <begin position="165"/>
        <end position="182"/>
    </location>
</feature>
<evidence type="ECO:0000256" key="6">
    <source>
        <dbReference type="RuleBase" id="RU366058"/>
    </source>
</evidence>
<feature type="domain" description="VTT" evidence="7">
    <location>
        <begin position="67"/>
        <end position="184"/>
    </location>
</feature>
<evidence type="ECO:0000256" key="5">
    <source>
        <dbReference type="ARBA" id="ARBA00023136"/>
    </source>
</evidence>
<comment type="similarity">
    <text evidence="6">Belongs to the TVP38/TMEM64 family.</text>
</comment>
<name>A0ABR9VMS9_9SYNC</name>
<evidence type="ECO:0000256" key="2">
    <source>
        <dbReference type="ARBA" id="ARBA00022475"/>
    </source>
</evidence>
<keyword evidence="4 6" id="KW-1133">Transmembrane helix</keyword>
<evidence type="ECO:0000256" key="4">
    <source>
        <dbReference type="ARBA" id="ARBA00022989"/>
    </source>
</evidence>
<reference evidence="8 9" key="1">
    <citation type="submission" date="2020-10" db="EMBL/GenBank/DDBJ databases">
        <authorList>
            <person name="Castelo-Branco R."/>
            <person name="Eusebio N."/>
            <person name="Adriana R."/>
            <person name="Vieira A."/>
            <person name="Brugerolle De Fraissinette N."/>
            <person name="Rezende De Castro R."/>
            <person name="Schneider M.P."/>
            <person name="Vasconcelos V."/>
            <person name="Leao P.N."/>
        </authorList>
    </citation>
    <scope>NUCLEOTIDE SEQUENCE [LARGE SCALE GENOMIC DNA]</scope>
    <source>
        <strain evidence="8 9">LEGE 00031</strain>
    </source>
</reference>
<keyword evidence="3 6" id="KW-0812">Transmembrane</keyword>
<dbReference type="EMBL" id="JADEVV010000004">
    <property type="protein sequence ID" value="MBE9252637.1"/>
    <property type="molecule type" value="Genomic_DNA"/>
</dbReference>
<comment type="caution">
    <text evidence="8">The sequence shown here is derived from an EMBL/GenBank/DDBJ whole genome shotgun (WGS) entry which is preliminary data.</text>
</comment>
<gene>
    <name evidence="8" type="ORF">IQ217_01975</name>
</gene>
<evidence type="ECO:0000256" key="3">
    <source>
        <dbReference type="ARBA" id="ARBA00022692"/>
    </source>
</evidence>
<evidence type="ECO:0000313" key="8">
    <source>
        <dbReference type="EMBL" id="MBE9252637.1"/>
    </source>
</evidence>
<dbReference type="InterPro" id="IPR032816">
    <property type="entry name" value="VTT_dom"/>
</dbReference>
<proteinExistence type="inferred from homology"/>
<dbReference type="PANTHER" id="PTHR12677">
    <property type="entry name" value="GOLGI APPARATUS MEMBRANE PROTEIN TVP38-RELATED"/>
    <property type="match status" value="1"/>
</dbReference>
<feature type="transmembrane region" description="Helical" evidence="6">
    <location>
        <begin position="49"/>
        <end position="69"/>
    </location>
</feature>
<keyword evidence="9" id="KW-1185">Reference proteome</keyword>
<feature type="transmembrane region" description="Helical" evidence="6">
    <location>
        <begin position="81"/>
        <end position="103"/>
    </location>
</feature>
<comment type="subcellular location">
    <subcellularLocation>
        <location evidence="1 6">Cell membrane</location>
        <topology evidence="1 6">Multi-pass membrane protein</topology>
    </subcellularLocation>
</comment>